<dbReference type="EnsemblProtists" id="EKX31406">
    <property type="protein sequence ID" value="EKX31406"/>
    <property type="gene ID" value="GUITHDRAFT_122395"/>
</dbReference>
<protein>
    <submittedName>
        <fullName evidence="1 2">Uncharacterized protein</fullName>
    </submittedName>
</protein>
<reference evidence="1 3" key="1">
    <citation type="journal article" date="2012" name="Nature">
        <title>Algal genomes reveal evolutionary mosaicism and the fate of nucleomorphs.</title>
        <authorList>
            <consortium name="DOE Joint Genome Institute"/>
            <person name="Curtis B.A."/>
            <person name="Tanifuji G."/>
            <person name="Burki F."/>
            <person name="Gruber A."/>
            <person name="Irimia M."/>
            <person name="Maruyama S."/>
            <person name="Arias M.C."/>
            <person name="Ball S.G."/>
            <person name="Gile G.H."/>
            <person name="Hirakawa Y."/>
            <person name="Hopkins J.F."/>
            <person name="Kuo A."/>
            <person name="Rensing S.A."/>
            <person name="Schmutz J."/>
            <person name="Symeonidi A."/>
            <person name="Elias M."/>
            <person name="Eveleigh R.J."/>
            <person name="Herman E.K."/>
            <person name="Klute M.J."/>
            <person name="Nakayama T."/>
            <person name="Obornik M."/>
            <person name="Reyes-Prieto A."/>
            <person name="Armbrust E.V."/>
            <person name="Aves S.J."/>
            <person name="Beiko R.G."/>
            <person name="Coutinho P."/>
            <person name="Dacks J.B."/>
            <person name="Durnford D.G."/>
            <person name="Fast N.M."/>
            <person name="Green B.R."/>
            <person name="Grisdale C.J."/>
            <person name="Hempel F."/>
            <person name="Henrissat B."/>
            <person name="Hoppner M.P."/>
            <person name="Ishida K."/>
            <person name="Kim E."/>
            <person name="Koreny L."/>
            <person name="Kroth P.G."/>
            <person name="Liu Y."/>
            <person name="Malik S.B."/>
            <person name="Maier U.G."/>
            <person name="McRose D."/>
            <person name="Mock T."/>
            <person name="Neilson J.A."/>
            <person name="Onodera N.T."/>
            <person name="Poole A.M."/>
            <person name="Pritham E.J."/>
            <person name="Richards T.A."/>
            <person name="Rocap G."/>
            <person name="Roy S.W."/>
            <person name="Sarai C."/>
            <person name="Schaack S."/>
            <person name="Shirato S."/>
            <person name="Slamovits C.H."/>
            <person name="Spencer D.F."/>
            <person name="Suzuki S."/>
            <person name="Worden A.Z."/>
            <person name="Zauner S."/>
            <person name="Barry K."/>
            <person name="Bell C."/>
            <person name="Bharti A.K."/>
            <person name="Crow J.A."/>
            <person name="Grimwood J."/>
            <person name="Kramer R."/>
            <person name="Lindquist E."/>
            <person name="Lucas S."/>
            <person name="Salamov A."/>
            <person name="McFadden G.I."/>
            <person name="Lane C.E."/>
            <person name="Keeling P.J."/>
            <person name="Gray M.W."/>
            <person name="Grigoriev I.V."/>
            <person name="Archibald J.M."/>
        </authorList>
    </citation>
    <scope>NUCLEOTIDE SEQUENCE</scope>
    <source>
        <strain evidence="1 3">CCMP2712</strain>
    </source>
</reference>
<dbReference type="RefSeq" id="XP_005818386.1">
    <property type="nucleotide sequence ID" value="XM_005818329.1"/>
</dbReference>
<keyword evidence="3" id="KW-1185">Reference proteome</keyword>
<sequence>MSFFDIRKIVDPDFCPKVMTMPELEESVFELHRNITGIHTIVCGTDYFRNAMIIDKENTIFTCKDILKMFSDFMSWSQDIRKFEKMDKFVLRSLEEVEITFRRVMKYLLGKRKFDHM</sequence>
<reference evidence="3" key="2">
    <citation type="submission" date="2012-11" db="EMBL/GenBank/DDBJ databases">
        <authorList>
            <person name="Kuo A."/>
            <person name="Curtis B.A."/>
            <person name="Tanifuji G."/>
            <person name="Burki F."/>
            <person name="Gruber A."/>
            <person name="Irimia M."/>
            <person name="Maruyama S."/>
            <person name="Arias M.C."/>
            <person name="Ball S.G."/>
            <person name="Gile G.H."/>
            <person name="Hirakawa Y."/>
            <person name="Hopkins J.F."/>
            <person name="Rensing S.A."/>
            <person name="Schmutz J."/>
            <person name="Symeonidi A."/>
            <person name="Elias M."/>
            <person name="Eveleigh R.J."/>
            <person name="Herman E.K."/>
            <person name="Klute M.J."/>
            <person name="Nakayama T."/>
            <person name="Obornik M."/>
            <person name="Reyes-Prieto A."/>
            <person name="Armbrust E.V."/>
            <person name="Aves S.J."/>
            <person name="Beiko R.G."/>
            <person name="Coutinho P."/>
            <person name="Dacks J.B."/>
            <person name="Durnford D.G."/>
            <person name="Fast N.M."/>
            <person name="Green B.R."/>
            <person name="Grisdale C."/>
            <person name="Hempe F."/>
            <person name="Henrissat B."/>
            <person name="Hoppner M.P."/>
            <person name="Ishida K.-I."/>
            <person name="Kim E."/>
            <person name="Koreny L."/>
            <person name="Kroth P.G."/>
            <person name="Liu Y."/>
            <person name="Malik S.-B."/>
            <person name="Maier U.G."/>
            <person name="McRose D."/>
            <person name="Mock T."/>
            <person name="Neilson J.A."/>
            <person name="Onodera N.T."/>
            <person name="Poole A.M."/>
            <person name="Pritham E.J."/>
            <person name="Richards T.A."/>
            <person name="Rocap G."/>
            <person name="Roy S.W."/>
            <person name="Sarai C."/>
            <person name="Schaack S."/>
            <person name="Shirato S."/>
            <person name="Slamovits C.H."/>
            <person name="Spencer D.F."/>
            <person name="Suzuki S."/>
            <person name="Worden A.Z."/>
            <person name="Zauner S."/>
            <person name="Barry K."/>
            <person name="Bell C."/>
            <person name="Bharti A.K."/>
            <person name="Crow J.A."/>
            <person name="Grimwood J."/>
            <person name="Kramer R."/>
            <person name="Lindquist E."/>
            <person name="Lucas S."/>
            <person name="Salamov A."/>
            <person name="McFadden G.I."/>
            <person name="Lane C.E."/>
            <person name="Keeling P.J."/>
            <person name="Gray M.W."/>
            <person name="Grigoriev I.V."/>
            <person name="Archibald J.M."/>
        </authorList>
    </citation>
    <scope>NUCLEOTIDE SEQUENCE</scope>
    <source>
        <strain evidence="3">CCMP2712</strain>
    </source>
</reference>
<dbReference type="KEGG" id="gtt:GUITHDRAFT_122395"/>
<organism evidence="1">
    <name type="scientific">Guillardia theta (strain CCMP2712)</name>
    <name type="common">Cryptophyte</name>
    <dbReference type="NCBI Taxonomy" id="905079"/>
    <lineage>
        <taxon>Eukaryota</taxon>
        <taxon>Cryptophyceae</taxon>
        <taxon>Pyrenomonadales</taxon>
        <taxon>Geminigeraceae</taxon>
        <taxon>Guillardia</taxon>
    </lineage>
</organism>
<dbReference type="AlphaFoldDB" id="L1I5A3"/>
<dbReference type="Proteomes" id="UP000011087">
    <property type="component" value="Unassembled WGS sequence"/>
</dbReference>
<dbReference type="EMBL" id="JH993287">
    <property type="protein sequence ID" value="EKX31406.1"/>
    <property type="molecule type" value="Genomic_DNA"/>
</dbReference>
<dbReference type="GeneID" id="17288130"/>
<gene>
    <name evidence="1" type="ORF">GUITHDRAFT_122395</name>
</gene>
<dbReference type="PaxDb" id="55529-EKX31406"/>
<name>L1I5A3_GUITC</name>
<evidence type="ECO:0000313" key="3">
    <source>
        <dbReference type="Proteomes" id="UP000011087"/>
    </source>
</evidence>
<dbReference type="HOGENOM" id="CLU_2089432_0_0_1"/>
<reference evidence="2" key="3">
    <citation type="submission" date="2016-03" db="UniProtKB">
        <authorList>
            <consortium name="EnsemblProtists"/>
        </authorList>
    </citation>
    <scope>IDENTIFICATION</scope>
</reference>
<proteinExistence type="predicted"/>
<evidence type="ECO:0000313" key="2">
    <source>
        <dbReference type="EnsemblProtists" id="EKX31406"/>
    </source>
</evidence>
<accession>L1I5A3</accession>
<evidence type="ECO:0000313" key="1">
    <source>
        <dbReference type="EMBL" id="EKX31406.1"/>
    </source>
</evidence>